<evidence type="ECO:0000256" key="5">
    <source>
        <dbReference type="ARBA" id="ARBA00022723"/>
    </source>
</evidence>
<dbReference type="EC" id="3.4.11.-" evidence="10"/>
<organism evidence="11 12">
    <name type="scientific">Candidatus Falkowbacteria bacterium RIFOXYD2_FULL_34_120</name>
    <dbReference type="NCBI Taxonomy" id="1798007"/>
    <lineage>
        <taxon>Bacteria</taxon>
        <taxon>Candidatus Falkowiibacteriota</taxon>
    </lineage>
</organism>
<accession>A0A1F5TLV0</accession>
<evidence type="ECO:0000256" key="7">
    <source>
        <dbReference type="ARBA" id="ARBA00022833"/>
    </source>
</evidence>
<proteinExistence type="inferred from homology"/>
<keyword evidence="5 9" id="KW-0479">Metal-binding</keyword>
<protein>
    <recommendedName>
        <fullName evidence="10">M18 family aminopeptidase</fullName>
        <ecNumber evidence="10">3.4.11.-</ecNumber>
    </recommendedName>
</protein>
<dbReference type="GO" id="GO:0008270">
    <property type="term" value="F:zinc ion binding"/>
    <property type="evidence" value="ECO:0007669"/>
    <property type="project" value="InterPro"/>
</dbReference>
<name>A0A1F5TLV0_9BACT</name>
<dbReference type="NCBIfam" id="NF002600">
    <property type="entry name" value="PRK02256.1"/>
    <property type="match status" value="1"/>
</dbReference>
<evidence type="ECO:0000256" key="4">
    <source>
        <dbReference type="ARBA" id="ARBA00022670"/>
    </source>
</evidence>
<dbReference type="Pfam" id="PF02127">
    <property type="entry name" value="Peptidase_M18"/>
    <property type="match status" value="1"/>
</dbReference>
<dbReference type="GO" id="GO:0004177">
    <property type="term" value="F:aminopeptidase activity"/>
    <property type="evidence" value="ECO:0007669"/>
    <property type="project" value="UniProtKB-KW"/>
</dbReference>
<gene>
    <name evidence="11" type="ORF">A2531_01655</name>
</gene>
<sequence length="471" mass="52785">MTKKQDYQKLEKKLIGEKKSCWELWDEKIKKEAFDFAEKYKIFLDKAKTERESVLEGVKMAKEKGFKDIGAVKSLKAGDKVFAINKNKALMMAVIGKKSMKEGFRMLMSHIDSPHLDLKISPLYEEESLAFFKTHYYGGIKKYQWPTITLALHGVVCLDDGKEINFVIGEKDTDPIFMITDLLPHLDRGVLTPKREVLGEDLNLLLGSIPVNDKKIKEKVKLAVLEYLFNNYGIKQGDFASAEIQAVPSNKARDLGFDRSMVSAYGHDDRICSFVAIEAFLNTKVSNQTQICAWVDREEIGSDGQTGAISLFFEKFISNLLELGGEKSNMSEIINIFDKSKAISTDVTVAVDPDYKEVHDLRNAHRMGYGIAMEKYTGSGGKYSTSEASAEYVAELRGIMKRNKNIVCQFSAGLGKVDQGGGGTIAKFMANRGIDIVDMGIPLFNMHAPLEIASKADLYSAYLFYKEFYLG</sequence>
<keyword evidence="7 9" id="KW-0862">Zinc</keyword>
<evidence type="ECO:0000256" key="1">
    <source>
        <dbReference type="ARBA" id="ARBA00001947"/>
    </source>
</evidence>
<dbReference type="InterPro" id="IPR023358">
    <property type="entry name" value="Peptidase_M18_dom2"/>
</dbReference>
<dbReference type="Proteomes" id="UP000177579">
    <property type="component" value="Unassembled WGS sequence"/>
</dbReference>
<keyword evidence="3 9" id="KW-0031">Aminopeptidase</keyword>
<keyword evidence="8 9" id="KW-0482">Metalloprotease</keyword>
<evidence type="ECO:0000256" key="6">
    <source>
        <dbReference type="ARBA" id="ARBA00022801"/>
    </source>
</evidence>
<comment type="cofactor">
    <cofactor evidence="1 10">
        <name>Zn(2+)</name>
        <dbReference type="ChEBI" id="CHEBI:29105"/>
    </cofactor>
</comment>
<evidence type="ECO:0000256" key="10">
    <source>
        <dbReference type="RuleBase" id="RU004387"/>
    </source>
</evidence>
<dbReference type="SUPFAM" id="SSF101821">
    <property type="entry name" value="Aminopeptidase/glucanase lid domain"/>
    <property type="match status" value="1"/>
</dbReference>
<dbReference type="GO" id="GO:0008237">
    <property type="term" value="F:metallopeptidase activity"/>
    <property type="evidence" value="ECO:0007669"/>
    <property type="project" value="UniProtKB-KW"/>
</dbReference>
<comment type="caution">
    <text evidence="11">The sequence shown here is derived from an EMBL/GenBank/DDBJ whole genome shotgun (WGS) entry which is preliminary data.</text>
</comment>
<evidence type="ECO:0000256" key="2">
    <source>
        <dbReference type="ARBA" id="ARBA00008290"/>
    </source>
</evidence>
<evidence type="ECO:0000256" key="3">
    <source>
        <dbReference type="ARBA" id="ARBA00022438"/>
    </source>
</evidence>
<dbReference type="Gene3D" id="3.40.630.10">
    <property type="entry name" value="Zn peptidases"/>
    <property type="match status" value="1"/>
</dbReference>
<evidence type="ECO:0000313" key="11">
    <source>
        <dbReference type="EMBL" id="OGF39913.1"/>
    </source>
</evidence>
<dbReference type="PANTHER" id="PTHR28570">
    <property type="entry name" value="ASPARTYL AMINOPEPTIDASE"/>
    <property type="match status" value="1"/>
</dbReference>
<evidence type="ECO:0000313" key="12">
    <source>
        <dbReference type="Proteomes" id="UP000177579"/>
    </source>
</evidence>
<dbReference type="PANTHER" id="PTHR28570:SF2">
    <property type="entry name" value="M18 FAMILY AMINOPEPTIDASE 1-RELATED"/>
    <property type="match status" value="1"/>
</dbReference>
<dbReference type="GO" id="GO:0005737">
    <property type="term" value="C:cytoplasm"/>
    <property type="evidence" value="ECO:0007669"/>
    <property type="project" value="UniProtKB-ARBA"/>
</dbReference>
<reference evidence="11 12" key="1">
    <citation type="journal article" date="2016" name="Nat. Commun.">
        <title>Thousands of microbial genomes shed light on interconnected biogeochemical processes in an aquifer system.</title>
        <authorList>
            <person name="Anantharaman K."/>
            <person name="Brown C.T."/>
            <person name="Hug L.A."/>
            <person name="Sharon I."/>
            <person name="Castelle C.J."/>
            <person name="Probst A.J."/>
            <person name="Thomas B.C."/>
            <person name="Singh A."/>
            <person name="Wilkins M.J."/>
            <person name="Karaoz U."/>
            <person name="Brodie E.L."/>
            <person name="Williams K.H."/>
            <person name="Hubbard S.S."/>
            <person name="Banfield J.F."/>
        </authorList>
    </citation>
    <scope>NUCLEOTIDE SEQUENCE [LARGE SCALE GENOMIC DNA]</scope>
</reference>
<keyword evidence="4 9" id="KW-0645">Protease</keyword>
<dbReference type="PRINTS" id="PR00932">
    <property type="entry name" value="AMINO1PTASE"/>
</dbReference>
<dbReference type="AlphaFoldDB" id="A0A1F5TLV0"/>
<dbReference type="SUPFAM" id="SSF53187">
    <property type="entry name" value="Zn-dependent exopeptidases"/>
    <property type="match status" value="1"/>
</dbReference>
<keyword evidence="6 9" id="KW-0378">Hydrolase</keyword>
<comment type="similarity">
    <text evidence="2 9">Belongs to the peptidase M18 family.</text>
</comment>
<dbReference type="GO" id="GO:0006508">
    <property type="term" value="P:proteolysis"/>
    <property type="evidence" value="ECO:0007669"/>
    <property type="project" value="UniProtKB-KW"/>
</dbReference>
<evidence type="ECO:0000256" key="9">
    <source>
        <dbReference type="RuleBase" id="RU004386"/>
    </source>
</evidence>
<evidence type="ECO:0000256" key="8">
    <source>
        <dbReference type="ARBA" id="ARBA00023049"/>
    </source>
</evidence>
<dbReference type="EMBL" id="MFGO01000039">
    <property type="protein sequence ID" value="OGF39913.1"/>
    <property type="molecule type" value="Genomic_DNA"/>
</dbReference>
<dbReference type="Gene3D" id="2.30.250.10">
    <property type="entry name" value="Aminopeptidase i, Domain 2"/>
    <property type="match status" value="1"/>
</dbReference>
<dbReference type="InterPro" id="IPR001948">
    <property type="entry name" value="Peptidase_M18"/>
</dbReference>